<comment type="catalytic activity">
    <reaction evidence="8">
        <text>an all-trans-polyprenyl diphosphate + 1,4-dihydroxy-2-naphthoate + H(+) = a 2-demethylmenaquinol + CO2 + diphosphate</text>
        <dbReference type="Rhea" id="RHEA:26478"/>
        <dbReference type="Rhea" id="RHEA-COMP:9563"/>
        <dbReference type="Rhea" id="RHEA-COMP:9564"/>
        <dbReference type="ChEBI" id="CHEBI:11173"/>
        <dbReference type="ChEBI" id="CHEBI:15378"/>
        <dbReference type="ChEBI" id="CHEBI:16526"/>
        <dbReference type="ChEBI" id="CHEBI:33019"/>
        <dbReference type="ChEBI" id="CHEBI:55437"/>
        <dbReference type="ChEBI" id="CHEBI:58914"/>
        <dbReference type="EC" id="2.5.1.74"/>
    </reaction>
</comment>
<dbReference type="PANTHER" id="PTHR13929">
    <property type="entry name" value="1,4-DIHYDROXY-2-NAPHTHOATE OCTAPRENYLTRANSFERASE"/>
    <property type="match status" value="1"/>
</dbReference>
<dbReference type="InterPro" id="IPR044878">
    <property type="entry name" value="UbiA_sf"/>
</dbReference>
<dbReference type="RefSeq" id="WP_344337252.1">
    <property type="nucleotide sequence ID" value="NZ_BAAAPZ010000008.1"/>
</dbReference>
<dbReference type="EC" id="2.5.1.74" evidence="8 9"/>
<comment type="similarity">
    <text evidence="8">Belongs to the MenA family. Type 1 subfamily.</text>
</comment>
<evidence type="ECO:0000313" key="10">
    <source>
        <dbReference type="EMBL" id="GAA2100018.1"/>
    </source>
</evidence>
<comment type="function">
    <text evidence="8">Conversion of 1,4-dihydroxy-2-naphthoate (DHNA) to demethylmenaquinone (DMK).</text>
</comment>
<evidence type="ECO:0000256" key="8">
    <source>
        <dbReference type="HAMAP-Rule" id="MF_01937"/>
    </source>
</evidence>
<reference evidence="10 11" key="1">
    <citation type="journal article" date="2019" name="Int. J. Syst. Evol. Microbiol.">
        <title>The Global Catalogue of Microorganisms (GCM) 10K type strain sequencing project: providing services to taxonomists for standard genome sequencing and annotation.</title>
        <authorList>
            <consortium name="The Broad Institute Genomics Platform"/>
            <consortium name="The Broad Institute Genome Sequencing Center for Infectious Disease"/>
            <person name="Wu L."/>
            <person name="Ma J."/>
        </authorList>
    </citation>
    <scope>NUCLEOTIDE SEQUENCE [LARGE SCALE GENOMIC DNA]</scope>
    <source>
        <strain evidence="10 11">JCM 15900</strain>
    </source>
</reference>
<evidence type="ECO:0000256" key="2">
    <source>
        <dbReference type="ARBA" id="ARBA00022428"/>
    </source>
</evidence>
<keyword evidence="3 8" id="KW-1003">Cell membrane</keyword>
<dbReference type="CDD" id="cd13962">
    <property type="entry name" value="PT_UbiA_UBIAD1"/>
    <property type="match status" value="1"/>
</dbReference>
<dbReference type="Proteomes" id="UP001500984">
    <property type="component" value="Unassembled WGS sequence"/>
</dbReference>
<keyword evidence="5 8" id="KW-0812">Transmembrane</keyword>
<evidence type="ECO:0000256" key="9">
    <source>
        <dbReference type="NCBIfam" id="TIGR00751"/>
    </source>
</evidence>
<dbReference type="InterPro" id="IPR004657">
    <property type="entry name" value="MenA"/>
</dbReference>
<protein>
    <recommendedName>
        <fullName evidence="8 9">1,4-dihydroxy-2-naphthoate octaprenyltransferase</fullName>
        <shortName evidence="8">DHNA-octaprenyltransferase</shortName>
        <ecNumber evidence="8 9">2.5.1.74</ecNumber>
    </recommendedName>
</protein>
<feature type="transmembrane region" description="Helical" evidence="8">
    <location>
        <begin position="224"/>
        <end position="248"/>
    </location>
</feature>
<proteinExistence type="inferred from homology"/>
<feature type="transmembrane region" description="Helical" evidence="8">
    <location>
        <begin position="260"/>
        <end position="279"/>
    </location>
</feature>
<feature type="transmembrane region" description="Helical" evidence="8">
    <location>
        <begin position="58"/>
        <end position="79"/>
    </location>
</feature>
<dbReference type="InterPro" id="IPR000537">
    <property type="entry name" value="UbiA_prenyltransferase"/>
</dbReference>
<evidence type="ECO:0000256" key="1">
    <source>
        <dbReference type="ARBA" id="ARBA00004141"/>
    </source>
</evidence>
<dbReference type="NCBIfam" id="NF004751">
    <property type="entry name" value="PRK06080.1-3"/>
    <property type="match status" value="1"/>
</dbReference>
<evidence type="ECO:0000256" key="6">
    <source>
        <dbReference type="ARBA" id="ARBA00022989"/>
    </source>
</evidence>
<dbReference type="HAMAP" id="MF_01937">
    <property type="entry name" value="MenA_1"/>
    <property type="match status" value="1"/>
</dbReference>
<dbReference type="NCBIfam" id="TIGR00751">
    <property type="entry name" value="menA"/>
    <property type="match status" value="1"/>
</dbReference>
<dbReference type="Pfam" id="PF01040">
    <property type="entry name" value="UbiA"/>
    <property type="match status" value="1"/>
</dbReference>
<feature type="transmembrane region" description="Helical" evidence="8">
    <location>
        <begin position="191"/>
        <end position="212"/>
    </location>
</feature>
<feature type="transmembrane region" description="Helical" evidence="8">
    <location>
        <begin position="20"/>
        <end position="46"/>
    </location>
</feature>
<keyword evidence="11" id="KW-1185">Reference proteome</keyword>
<dbReference type="PIRSF" id="PIRSF005355">
    <property type="entry name" value="UBIAD1"/>
    <property type="match status" value="1"/>
</dbReference>
<evidence type="ECO:0000256" key="3">
    <source>
        <dbReference type="ARBA" id="ARBA00022475"/>
    </source>
</evidence>
<evidence type="ECO:0000256" key="5">
    <source>
        <dbReference type="ARBA" id="ARBA00022692"/>
    </source>
</evidence>
<gene>
    <name evidence="8" type="primary">menA</name>
    <name evidence="10" type="ORF">GCM10009823_22150</name>
</gene>
<feature type="transmembrane region" description="Helical" evidence="8">
    <location>
        <begin position="113"/>
        <end position="130"/>
    </location>
</feature>
<feature type="transmembrane region" description="Helical" evidence="8">
    <location>
        <begin position="291"/>
        <end position="310"/>
    </location>
</feature>
<organism evidence="10 11">
    <name type="scientific">Brevibacterium salitolerans</name>
    <dbReference type="NCBI Taxonomy" id="1403566"/>
    <lineage>
        <taxon>Bacteria</taxon>
        <taxon>Bacillati</taxon>
        <taxon>Actinomycetota</taxon>
        <taxon>Actinomycetes</taxon>
        <taxon>Micrococcales</taxon>
        <taxon>Brevibacteriaceae</taxon>
        <taxon>Brevibacterium</taxon>
    </lineage>
</organism>
<dbReference type="PANTHER" id="PTHR13929:SF0">
    <property type="entry name" value="UBIA PRENYLTRANSFERASE DOMAIN-CONTAINING PROTEIN 1"/>
    <property type="match status" value="1"/>
</dbReference>
<comment type="subcellular location">
    <subcellularLocation>
        <location evidence="8">Cell membrane</location>
        <topology evidence="8">Multi-pass membrane protein</topology>
    </subcellularLocation>
    <subcellularLocation>
        <location evidence="1">Membrane</location>
        <topology evidence="1">Multi-pass membrane protein</topology>
    </subcellularLocation>
</comment>
<dbReference type="EMBL" id="BAAAPZ010000008">
    <property type="protein sequence ID" value="GAA2100018.1"/>
    <property type="molecule type" value="Genomic_DNA"/>
</dbReference>
<sequence>MATFGEWVSGARLRTLPLALAPVLIGTGAGLGDIGGFSAIILGATGPGEAPIPDVGGVLLRSLLALLVALGLQIGSNYANDYSDGIRGTDDERVGPMRLTGSGAAEPEAVKRAAFISFGVAAVAGIALVLVSHQWWLIPVGVLAVLAAWYYTGGKRPYGYMALGEVFVFVFFGLVATLGTASAIAGSVSVAAVSGAIGIGLFACAVLMANNIRDIPSDSAVGKTTLAVVLGDGAARAVYTLMVALPYVFLMGPIIDGHPLAVLAVLSLVVVVQPVKVVLSGANGATLIPTIKSTSLAALAYAFLLGLGTAL</sequence>
<dbReference type="InterPro" id="IPR026046">
    <property type="entry name" value="UBIAD1"/>
</dbReference>
<feature type="transmembrane region" description="Helical" evidence="8">
    <location>
        <begin position="136"/>
        <end position="154"/>
    </location>
</feature>
<accession>A0ABN2WWA3</accession>
<keyword evidence="7 8" id="KW-0472">Membrane</keyword>
<evidence type="ECO:0000256" key="7">
    <source>
        <dbReference type="ARBA" id="ARBA00023136"/>
    </source>
</evidence>
<name>A0ABN2WWA3_9MICO</name>
<keyword evidence="4 8" id="KW-0808">Transferase</keyword>
<keyword evidence="2 8" id="KW-0474">Menaquinone biosynthesis</keyword>
<comment type="pathway">
    <text evidence="8">Quinol/quinone metabolism; menaquinone biosynthesis; menaquinol from 1,4-dihydroxy-2-naphthoate: step 1/2.</text>
</comment>
<comment type="caution">
    <text evidence="10">The sequence shown here is derived from an EMBL/GenBank/DDBJ whole genome shotgun (WGS) entry which is preliminary data.</text>
</comment>
<dbReference type="Gene3D" id="1.10.357.140">
    <property type="entry name" value="UbiA prenyltransferase"/>
    <property type="match status" value="1"/>
</dbReference>
<evidence type="ECO:0000256" key="4">
    <source>
        <dbReference type="ARBA" id="ARBA00022679"/>
    </source>
</evidence>
<keyword evidence="6 8" id="KW-1133">Transmembrane helix</keyword>
<feature type="transmembrane region" description="Helical" evidence="8">
    <location>
        <begin position="166"/>
        <end position="185"/>
    </location>
</feature>
<evidence type="ECO:0000313" key="11">
    <source>
        <dbReference type="Proteomes" id="UP001500984"/>
    </source>
</evidence>